<reference evidence="1" key="1">
    <citation type="submission" date="2020-05" db="EMBL/GenBank/DDBJ databases">
        <authorList>
            <person name="Chiriac C."/>
            <person name="Salcher M."/>
            <person name="Ghai R."/>
            <person name="Kavagutti S V."/>
        </authorList>
    </citation>
    <scope>NUCLEOTIDE SEQUENCE</scope>
</reference>
<evidence type="ECO:0000313" key="1">
    <source>
        <dbReference type="EMBL" id="CAB4822338.1"/>
    </source>
</evidence>
<dbReference type="EMBL" id="CAFAAV010000106">
    <property type="protein sequence ID" value="CAB4822338.1"/>
    <property type="molecule type" value="Genomic_DNA"/>
</dbReference>
<dbReference type="AlphaFoldDB" id="A0A6J6ZRW8"/>
<name>A0A6J6ZRW8_9ZZZZ</name>
<organism evidence="1">
    <name type="scientific">freshwater metagenome</name>
    <dbReference type="NCBI Taxonomy" id="449393"/>
    <lineage>
        <taxon>unclassified sequences</taxon>
        <taxon>metagenomes</taxon>
        <taxon>ecological metagenomes</taxon>
    </lineage>
</organism>
<proteinExistence type="predicted"/>
<protein>
    <submittedName>
        <fullName evidence="1">Unannotated protein</fullName>
    </submittedName>
</protein>
<gene>
    <name evidence="1" type="ORF">UFOPK3099_01461</name>
</gene>
<sequence>MHAWVLLAALSEVLDQLLRAYPLTVEVVGPPPVVHPVSALLREQTEQEEQAGVGAPERVALVVEDHVAIVGRGQGAQPQCKFLRAAGGEQFERRQLVGCVASPHLQRSLLRQQCLAFRVQTGDWPIDFRQYGHRQHVVCFQRRRLGRTDAGDELQRVCRTPLGLA</sequence>
<accession>A0A6J6ZRW8</accession>